<name>A0AA48M1W5_9ZZZZ</name>
<proteinExistence type="predicted"/>
<sequence length="131" mass="14066">MKMRLLIGLCMTLLAGSATAAPALYNCAFDSAFEKEAGLQAQKKPLVRDYIYDPVAGGGVIIGNDLDVLVVKGGEAISFVTKGNEGSVDSTTIYLKDQKDNKFPAVLSVHEIRGALRPQQWYGVCTLSQRG</sequence>
<evidence type="ECO:0000313" key="1">
    <source>
        <dbReference type="EMBL" id="CAJ0883526.1"/>
    </source>
</evidence>
<gene>
    <name evidence="1" type="ORF">AMST5_03440</name>
</gene>
<dbReference type="EMBL" id="OY288114">
    <property type="protein sequence ID" value="CAJ0883526.1"/>
    <property type="molecule type" value="Genomic_DNA"/>
</dbReference>
<organism evidence="1">
    <name type="scientific">freshwater sediment metagenome</name>
    <dbReference type="NCBI Taxonomy" id="556182"/>
    <lineage>
        <taxon>unclassified sequences</taxon>
        <taxon>metagenomes</taxon>
        <taxon>ecological metagenomes</taxon>
    </lineage>
</organism>
<reference evidence="1" key="1">
    <citation type="submission" date="2023-07" db="EMBL/GenBank/DDBJ databases">
        <authorList>
            <person name="Pelsma A.J. K."/>
        </authorList>
    </citation>
    <scope>NUCLEOTIDE SEQUENCE</scope>
</reference>
<dbReference type="AlphaFoldDB" id="A0AA48M1W5"/>
<accession>A0AA48M1W5</accession>
<protein>
    <submittedName>
        <fullName evidence="1">Uncharacterized protein</fullName>
    </submittedName>
</protein>